<dbReference type="Proteomes" id="UP000516428">
    <property type="component" value="Chromosome"/>
</dbReference>
<dbReference type="AlphaFoldDB" id="A0A7H1BHA6"/>
<dbReference type="KEGG" id="sxn:IAG42_33860"/>
<sequence>MRFAEYVRQNAEEIVGTFPADRGIYAVTFRLDSIDQDPRHPYLAIGYTTEADAAEAAGQTPDAWEARWSYAYFPPTGLEGVRAIGQDGQGAQAFRREALAQGLWYEDGDEPGERDEELCEWFYEVCVKAARHLHDSGRIVAALGRPLPVLLYDMFEPDAMFALTSAANPAELVAEFMTEDTEREDDGEHGTGEPLP</sequence>
<gene>
    <name evidence="1" type="ORF">IAG42_33860</name>
</gene>
<keyword evidence="2" id="KW-1185">Reference proteome</keyword>
<organism evidence="1 2">
    <name type="scientific">Streptomyces xanthii</name>
    <dbReference type="NCBI Taxonomy" id="2768069"/>
    <lineage>
        <taxon>Bacteria</taxon>
        <taxon>Bacillati</taxon>
        <taxon>Actinomycetota</taxon>
        <taxon>Actinomycetes</taxon>
        <taxon>Kitasatosporales</taxon>
        <taxon>Streptomycetaceae</taxon>
        <taxon>Streptomyces</taxon>
    </lineage>
</organism>
<evidence type="ECO:0000313" key="2">
    <source>
        <dbReference type="Proteomes" id="UP000516428"/>
    </source>
</evidence>
<protein>
    <recommendedName>
        <fullName evidence="3">DUF4303 domain-containing protein</fullName>
    </recommendedName>
</protein>
<reference evidence="1 2" key="1">
    <citation type="submission" date="2020-09" db="EMBL/GenBank/DDBJ databases">
        <title>A novel species.</title>
        <authorList>
            <person name="Gao J."/>
        </authorList>
    </citation>
    <scope>NUCLEOTIDE SEQUENCE [LARGE SCALE GENOMIC DNA]</scope>
    <source>
        <strain evidence="1 2">CRXT-Y-14</strain>
    </source>
</reference>
<dbReference type="EMBL" id="CP061281">
    <property type="protein sequence ID" value="QNS08111.1"/>
    <property type="molecule type" value="Genomic_DNA"/>
</dbReference>
<evidence type="ECO:0008006" key="3">
    <source>
        <dbReference type="Google" id="ProtNLM"/>
    </source>
</evidence>
<dbReference type="RefSeq" id="WP_188340772.1">
    <property type="nucleotide sequence ID" value="NZ_CP061281.1"/>
</dbReference>
<proteinExistence type="predicted"/>
<evidence type="ECO:0000313" key="1">
    <source>
        <dbReference type="EMBL" id="QNS08111.1"/>
    </source>
</evidence>
<name>A0A7H1BHA6_9ACTN</name>
<accession>A0A7H1BHA6</accession>